<evidence type="ECO:0000256" key="7">
    <source>
        <dbReference type="ARBA" id="ARBA00049348"/>
    </source>
</evidence>
<dbReference type="InterPro" id="IPR014048">
    <property type="entry name" value="MethylDNA_cys_MeTrfase_DNA-bd"/>
</dbReference>
<keyword evidence="3 8" id="KW-0489">Methyltransferase</keyword>
<evidence type="ECO:0000256" key="5">
    <source>
        <dbReference type="ARBA" id="ARBA00022763"/>
    </source>
</evidence>
<dbReference type="Pfam" id="PF01035">
    <property type="entry name" value="DNA_binding_1"/>
    <property type="match status" value="1"/>
</dbReference>
<protein>
    <recommendedName>
        <fullName evidence="8">Methylated-DNA--protein-cysteine methyltransferase</fullName>
        <ecNumber evidence="8">2.1.1.63</ecNumber>
    </recommendedName>
    <alternativeName>
        <fullName evidence="8">6-O-methylguanine-DNA methyltransferase</fullName>
        <shortName evidence="8">MGMT</shortName>
    </alternativeName>
    <alternativeName>
        <fullName evidence="8">O-6-methylguanine-DNA-alkyltransferase</fullName>
    </alternativeName>
</protein>
<comment type="caution">
    <text evidence="11">The sequence shown here is derived from an EMBL/GenBank/DDBJ whole genome shotgun (WGS) entry which is preliminary data.</text>
</comment>
<dbReference type="Pfam" id="PF02870">
    <property type="entry name" value="Methyltransf_1N"/>
    <property type="match status" value="1"/>
</dbReference>
<evidence type="ECO:0000256" key="8">
    <source>
        <dbReference type="HAMAP-Rule" id="MF_00772"/>
    </source>
</evidence>
<dbReference type="CDD" id="cd06445">
    <property type="entry name" value="ATase"/>
    <property type="match status" value="1"/>
</dbReference>
<dbReference type="InterPro" id="IPR008332">
    <property type="entry name" value="MethylG_MeTrfase_N"/>
</dbReference>
<dbReference type="Gene3D" id="1.10.10.10">
    <property type="entry name" value="Winged helix-like DNA-binding domain superfamily/Winged helix DNA-binding domain"/>
    <property type="match status" value="1"/>
</dbReference>
<comment type="function">
    <text evidence="8">Involved in the cellular defense against the biological effects of O6-methylguanine (O6-MeG) and O4-methylthymine (O4-MeT) in DNA. Repairs the methylated nucleobase in DNA by stoichiometrically transferring the methyl group to a cysteine residue in the enzyme. This is a suicide reaction: the enzyme is irreversibly inactivated.</text>
</comment>
<evidence type="ECO:0000256" key="1">
    <source>
        <dbReference type="ARBA" id="ARBA00001286"/>
    </source>
</evidence>
<dbReference type="EMBL" id="JBHUIK010000001">
    <property type="protein sequence ID" value="MFD2213204.1"/>
    <property type="molecule type" value="Genomic_DNA"/>
</dbReference>
<dbReference type="EC" id="2.1.1.63" evidence="8"/>
<keyword evidence="4 8" id="KW-0808">Transferase</keyword>
<dbReference type="GO" id="GO:0003908">
    <property type="term" value="F:methylated-DNA-[protein]-cysteine S-methyltransferase activity"/>
    <property type="evidence" value="ECO:0007669"/>
    <property type="project" value="UniProtKB-EC"/>
</dbReference>
<dbReference type="PROSITE" id="PS00374">
    <property type="entry name" value="MGMT"/>
    <property type="match status" value="1"/>
</dbReference>
<evidence type="ECO:0000313" key="11">
    <source>
        <dbReference type="EMBL" id="MFD2213204.1"/>
    </source>
</evidence>
<evidence type="ECO:0000313" key="12">
    <source>
        <dbReference type="Proteomes" id="UP001597318"/>
    </source>
</evidence>
<evidence type="ECO:0000256" key="3">
    <source>
        <dbReference type="ARBA" id="ARBA00022603"/>
    </source>
</evidence>
<keyword evidence="2 8" id="KW-0963">Cytoplasm</keyword>
<dbReference type="HAMAP" id="MF_00772">
    <property type="entry name" value="OGT"/>
    <property type="match status" value="1"/>
</dbReference>
<dbReference type="NCBIfam" id="TIGR00589">
    <property type="entry name" value="ogt"/>
    <property type="match status" value="1"/>
</dbReference>
<dbReference type="PANTHER" id="PTHR10815">
    <property type="entry name" value="METHYLATED-DNA--PROTEIN-CYSTEINE METHYLTRANSFERASE"/>
    <property type="match status" value="1"/>
</dbReference>
<comment type="catalytic activity">
    <reaction evidence="7 8">
        <text>a 6-O-methyl-2'-deoxyguanosine in DNA + L-cysteinyl-[protein] = S-methyl-L-cysteinyl-[protein] + a 2'-deoxyguanosine in DNA</text>
        <dbReference type="Rhea" id="RHEA:24000"/>
        <dbReference type="Rhea" id="RHEA-COMP:10131"/>
        <dbReference type="Rhea" id="RHEA-COMP:10132"/>
        <dbReference type="Rhea" id="RHEA-COMP:11367"/>
        <dbReference type="Rhea" id="RHEA-COMP:11368"/>
        <dbReference type="ChEBI" id="CHEBI:29950"/>
        <dbReference type="ChEBI" id="CHEBI:82612"/>
        <dbReference type="ChEBI" id="CHEBI:85445"/>
        <dbReference type="ChEBI" id="CHEBI:85448"/>
        <dbReference type="EC" id="2.1.1.63"/>
    </reaction>
</comment>
<organism evidence="11 12">
    <name type="scientific">Metabacillus endolithicus</name>
    <dbReference type="NCBI Taxonomy" id="1535204"/>
    <lineage>
        <taxon>Bacteria</taxon>
        <taxon>Bacillati</taxon>
        <taxon>Bacillota</taxon>
        <taxon>Bacilli</taxon>
        <taxon>Bacillales</taxon>
        <taxon>Bacillaceae</taxon>
        <taxon>Metabacillus</taxon>
    </lineage>
</organism>
<dbReference type="SUPFAM" id="SSF53155">
    <property type="entry name" value="Methylated DNA-protein cysteine methyltransferase domain"/>
    <property type="match status" value="1"/>
</dbReference>
<proteinExistence type="inferred from homology"/>
<dbReference type="PANTHER" id="PTHR10815:SF5">
    <property type="entry name" value="METHYLATED-DNA--PROTEIN-CYSTEINE METHYLTRANSFERASE"/>
    <property type="match status" value="1"/>
</dbReference>
<dbReference type="InterPro" id="IPR036631">
    <property type="entry name" value="MGMT_N_sf"/>
</dbReference>
<accession>A0ABW5BUG4</accession>
<keyword evidence="12" id="KW-1185">Reference proteome</keyword>
<comment type="subcellular location">
    <subcellularLocation>
        <location evidence="8">Cytoplasm</location>
    </subcellularLocation>
</comment>
<evidence type="ECO:0000256" key="2">
    <source>
        <dbReference type="ARBA" id="ARBA00022490"/>
    </source>
</evidence>
<comment type="catalytic activity">
    <reaction evidence="1 8">
        <text>a 4-O-methyl-thymidine in DNA + L-cysteinyl-[protein] = a thymidine in DNA + S-methyl-L-cysteinyl-[protein]</text>
        <dbReference type="Rhea" id="RHEA:53428"/>
        <dbReference type="Rhea" id="RHEA-COMP:10131"/>
        <dbReference type="Rhea" id="RHEA-COMP:10132"/>
        <dbReference type="Rhea" id="RHEA-COMP:13555"/>
        <dbReference type="Rhea" id="RHEA-COMP:13556"/>
        <dbReference type="ChEBI" id="CHEBI:29950"/>
        <dbReference type="ChEBI" id="CHEBI:82612"/>
        <dbReference type="ChEBI" id="CHEBI:137386"/>
        <dbReference type="ChEBI" id="CHEBI:137387"/>
        <dbReference type="EC" id="2.1.1.63"/>
    </reaction>
</comment>
<evidence type="ECO:0000259" key="10">
    <source>
        <dbReference type="Pfam" id="PF02870"/>
    </source>
</evidence>
<evidence type="ECO:0000259" key="9">
    <source>
        <dbReference type="Pfam" id="PF01035"/>
    </source>
</evidence>
<feature type="domain" description="Methylated-DNA-[protein]-cysteine S-methyltransferase DNA binding" evidence="9">
    <location>
        <begin position="78"/>
        <end position="159"/>
    </location>
</feature>
<feature type="active site" description="Nucleophile; methyl group acceptor" evidence="8">
    <location>
        <position position="129"/>
    </location>
</feature>
<dbReference type="SUPFAM" id="SSF46767">
    <property type="entry name" value="Methylated DNA-protein cysteine methyltransferase, C-terminal domain"/>
    <property type="match status" value="1"/>
</dbReference>
<sequence length="163" mass="18859">MFYTYYDSPIGRLTIVSTHGEITHLFLTTEQFKEFQGVNKPVEDRQHHILREAVKQLHEYFYGERTKFDLPFEIKGTDFQKKIWAELRQIPIGQVCSYQDIAVKIGNKSAVRAIGQANKANKLPIFIPCHRVIGKNQRLTGYAGDKNELKAKLLTHENVAFKH</sequence>
<dbReference type="InterPro" id="IPR001497">
    <property type="entry name" value="MethylDNA_cys_MeTrfase_AS"/>
</dbReference>
<dbReference type="GO" id="GO:0032259">
    <property type="term" value="P:methylation"/>
    <property type="evidence" value="ECO:0007669"/>
    <property type="project" value="UniProtKB-KW"/>
</dbReference>
<evidence type="ECO:0000256" key="6">
    <source>
        <dbReference type="ARBA" id="ARBA00023204"/>
    </source>
</evidence>
<gene>
    <name evidence="11" type="ORF">ACFSKK_05675</name>
</gene>
<dbReference type="Gene3D" id="3.30.160.70">
    <property type="entry name" value="Methylated DNA-protein cysteine methyltransferase domain"/>
    <property type="match status" value="1"/>
</dbReference>
<evidence type="ECO:0000256" key="4">
    <source>
        <dbReference type="ARBA" id="ARBA00022679"/>
    </source>
</evidence>
<comment type="miscellaneous">
    <text evidence="8">This enzyme catalyzes only one turnover and therefore is not strictly catalytic. According to one definition, an enzyme is a biocatalyst that acts repeatedly and over many reaction cycles.</text>
</comment>
<keyword evidence="5 8" id="KW-0227">DNA damage</keyword>
<comment type="similarity">
    <text evidence="8">Belongs to the MGMT family.</text>
</comment>
<dbReference type="InterPro" id="IPR023546">
    <property type="entry name" value="MGMT"/>
</dbReference>
<reference evidence="12" key="1">
    <citation type="journal article" date="2019" name="Int. J. Syst. Evol. Microbiol.">
        <title>The Global Catalogue of Microorganisms (GCM) 10K type strain sequencing project: providing services to taxonomists for standard genome sequencing and annotation.</title>
        <authorList>
            <consortium name="The Broad Institute Genomics Platform"/>
            <consortium name="The Broad Institute Genome Sequencing Center for Infectious Disease"/>
            <person name="Wu L."/>
            <person name="Ma J."/>
        </authorList>
    </citation>
    <scope>NUCLEOTIDE SEQUENCE [LARGE SCALE GENOMIC DNA]</scope>
    <source>
        <strain evidence="12">CGMCC 1.15474</strain>
    </source>
</reference>
<dbReference type="Proteomes" id="UP001597318">
    <property type="component" value="Unassembled WGS sequence"/>
</dbReference>
<dbReference type="InterPro" id="IPR036388">
    <property type="entry name" value="WH-like_DNA-bd_sf"/>
</dbReference>
<keyword evidence="6 8" id="KW-0234">DNA repair</keyword>
<dbReference type="InterPro" id="IPR036217">
    <property type="entry name" value="MethylDNA_cys_MeTrfase_DNAb"/>
</dbReference>
<feature type="domain" description="Methylguanine DNA methyltransferase ribonuclease-like" evidence="10">
    <location>
        <begin position="1"/>
        <end position="74"/>
    </location>
</feature>
<name>A0ABW5BUG4_9BACI</name>
<dbReference type="RefSeq" id="WP_247341260.1">
    <property type="nucleotide sequence ID" value="NZ_CP095550.1"/>
</dbReference>